<dbReference type="AlphaFoldDB" id="A0A3P7JKV3"/>
<dbReference type="OrthoDB" id="420046at2759"/>
<evidence type="ECO:0000313" key="4">
    <source>
        <dbReference type="Proteomes" id="UP000270094"/>
    </source>
</evidence>
<feature type="non-terminal residue" evidence="3">
    <location>
        <position position="272"/>
    </location>
</feature>
<evidence type="ECO:0000256" key="1">
    <source>
        <dbReference type="SAM" id="MobiDB-lite"/>
    </source>
</evidence>
<protein>
    <recommendedName>
        <fullName evidence="2">Aminotransferase class V domain-containing protein</fullName>
    </recommendedName>
</protein>
<dbReference type="Pfam" id="PF00266">
    <property type="entry name" value="Aminotran_5"/>
    <property type="match status" value="2"/>
</dbReference>
<evidence type="ECO:0000313" key="3">
    <source>
        <dbReference type="EMBL" id="VDM81383.1"/>
    </source>
</evidence>
<name>A0A3P7JKV3_STRVU</name>
<accession>A0A3P7JKV3</accession>
<dbReference type="Gene3D" id="3.40.640.10">
    <property type="entry name" value="Type I PLP-dependent aspartate aminotransferase-like (Major domain)"/>
    <property type="match status" value="2"/>
</dbReference>
<dbReference type="InterPro" id="IPR015421">
    <property type="entry name" value="PyrdxlP-dep_Trfase_major"/>
</dbReference>
<sequence>MQRLFGERVPQIEGVASSQSPPTSAEILPWIRKNEIGEDSVIETPFGRRQAIYCDYTASARAIRPIEDYIVENVLPLYGNTHSSVTVTSEQTTLFVHEARQEIRSMTGAGDGDSVIFTGAGTTAAVELLIHLMQPENLFDIYNHVPDDLIRILEEAQKAHPHCQILTAFTACSNITGICLDVQEITAIVKRHAYIVYKAIAVWDYASAAPYVDINVNGTQPVDAAFFSGHKFIGGVSTPGVLVVKKSLIRTTNPKRIGGGTVFFVSFQQKTA</sequence>
<reference evidence="3 4" key="1">
    <citation type="submission" date="2018-11" db="EMBL/GenBank/DDBJ databases">
        <authorList>
            <consortium name="Pathogen Informatics"/>
        </authorList>
    </citation>
    <scope>NUCLEOTIDE SEQUENCE [LARGE SCALE GENOMIC DNA]</scope>
</reference>
<gene>
    <name evidence="3" type="ORF">SVUK_LOCUS16381</name>
</gene>
<organism evidence="3 4">
    <name type="scientific">Strongylus vulgaris</name>
    <name type="common">Blood worm</name>
    <dbReference type="NCBI Taxonomy" id="40348"/>
    <lineage>
        <taxon>Eukaryota</taxon>
        <taxon>Metazoa</taxon>
        <taxon>Ecdysozoa</taxon>
        <taxon>Nematoda</taxon>
        <taxon>Chromadorea</taxon>
        <taxon>Rhabditida</taxon>
        <taxon>Rhabditina</taxon>
        <taxon>Rhabditomorpha</taxon>
        <taxon>Strongyloidea</taxon>
        <taxon>Strongylidae</taxon>
        <taxon>Strongylus</taxon>
    </lineage>
</organism>
<feature type="region of interest" description="Disordered" evidence="1">
    <location>
        <begin position="1"/>
        <end position="23"/>
    </location>
</feature>
<keyword evidence="4" id="KW-1185">Reference proteome</keyword>
<proteinExistence type="predicted"/>
<feature type="domain" description="Aminotransferase class V" evidence="2">
    <location>
        <begin position="52"/>
        <end position="134"/>
    </location>
</feature>
<dbReference type="InterPro" id="IPR000192">
    <property type="entry name" value="Aminotrans_V_dom"/>
</dbReference>
<dbReference type="Proteomes" id="UP000270094">
    <property type="component" value="Unassembled WGS sequence"/>
</dbReference>
<dbReference type="PANTHER" id="PTHR43686:SF1">
    <property type="entry name" value="AMINOTRAN_5 DOMAIN-CONTAINING PROTEIN"/>
    <property type="match status" value="1"/>
</dbReference>
<feature type="domain" description="Aminotransferase class V" evidence="2">
    <location>
        <begin position="154"/>
        <end position="271"/>
    </location>
</feature>
<dbReference type="EMBL" id="UYYB01112615">
    <property type="protein sequence ID" value="VDM81383.1"/>
    <property type="molecule type" value="Genomic_DNA"/>
</dbReference>
<evidence type="ECO:0000259" key="2">
    <source>
        <dbReference type="Pfam" id="PF00266"/>
    </source>
</evidence>
<dbReference type="PANTHER" id="PTHR43686">
    <property type="entry name" value="SULFURTRANSFERASE-RELATED"/>
    <property type="match status" value="1"/>
</dbReference>
<dbReference type="InterPro" id="IPR015424">
    <property type="entry name" value="PyrdxlP-dep_Trfase"/>
</dbReference>
<dbReference type="SUPFAM" id="SSF53383">
    <property type="entry name" value="PLP-dependent transferases"/>
    <property type="match status" value="1"/>
</dbReference>